<organism evidence="4 5">
    <name type="scientific">Halalkalibacter hemicellulosilyticusJCM 9152</name>
    <dbReference type="NCBI Taxonomy" id="1236971"/>
    <lineage>
        <taxon>Bacteria</taxon>
        <taxon>Bacillati</taxon>
        <taxon>Bacillota</taxon>
        <taxon>Bacilli</taxon>
        <taxon>Bacillales</taxon>
        <taxon>Bacillaceae</taxon>
        <taxon>Halalkalibacter</taxon>
    </lineage>
</organism>
<feature type="transmembrane region" description="Helical" evidence="2">
    <location>
        <begin position="26"/>
        <end position="46"/>
    </location>
</feature>
<dbReference type="CDD" id="cd12797">
    <property type="entry name" value="M23_peptidase"/>
    <property type="match status" value="1"/>
</dbReference>
<evidence type="ECO:0000256" key="1">
    <source>
        <dbReference type="SAM" id="MobiDB-lite"/>
    </source>
</evidence>
<dbReference type="InterPro" id="IPR011055">
    <property type="entry name" value="Dup_hybrid_motif"/>
</dbReference>
<protein>
    <submittedName>
        <fullName evidence="4">Stage II sporulation protein related to metaloproteases</fullName>
    </submittedName>
</protein>
<dbReference type="Proteomes" id="UP000018895">
    <property type="component" value="Unassembled WGS sequence"/>
</dbReference>
<keyword evidence="2" id="KW-0812">Transmembrane</keyword>
<reference evidence="4" key="1">
    <citation type="journal article" date="2014" name="Genome Announc.">
        <title>Draft Genome Sequences of Three Alkaliphilic Bacillus Strains, Bacillus wakoensis JCM 9140T, Bacillus akibai JCM 9157T, and Bacillus hemicellulosilyticus JCM 9152T.</title>
        <authorList>
            <person name="Yuki M."/>
            <person name="Oshima K."/>
            <person name="Suda W."/>
            <person name="Oshida Y."/>
            <person name="Kitamura K."/>
            <person name="Iida T."/>
            <person name="Hattori M."/>
            <person name="Ohkuma M."/>
        </authorList>
    </citation>
    <scope>NUCLEOTIDE SEQUENCE [LARGE SCALE GENOMIC DNA]</scope>
    <source>
        <strain evidence="4">JCM 9152</strain>
    </source>
</reference>
<dbReference type="InterPro" id="IPR050570">
    <property type="entry name" value="Cell_wall_metabolism_enzyme"/>
</dbReference>
<sequence>MREDNNRSSNNEETKINIRSILRKRWVIPALYLAAAALVLSAVFMLQNNEDTAAPETGMDADGVSQYENPYGEDALPVTSMSERVQMPFENEHEMNIVGYFYDVHATAEEQQEALVYYNNEYYPNKGMDFAHVDGESFDVIAALSGTVVRAEKDELLGYIVEISHEDDVVTHYHSLEKVEVEQGDTVEQGDVLGTAGRNVYNKDAGIHVHFEIRQDQVAINPNNVFDQPIDAIEDIAKEQEEDEKEAEEEQDPAKDDQDESDSNDESAESHELHS</sequence>
<dbReference type="Gene3D" id="2.70.70.10">
    <property type="entry name" value="Glucose Permease (Domain IIA)"/>
    <property type="match status" value="1"/>
</dbReference>
<dbReference type="PANTHER" id="PTHR21666">
    <property type="entry name" value="PEPTIDASE-RELATED"/>
    <property type="match status" value="1"/>
</dbReference>
<evidence type="ECO:0000313" key="4">
    <source>
        <dbReference type="EMBL" id="GAE31315.1"/>
    </source>
</evidence>
<keyword evidence="5" id="KW-1185">Reference proteome</keyword>
<dbReference type="EMBL" id="BAUU01000018">
    <property type="protein sequence ID" value="GAE31315.1"/>
    <property type="molecule type" value="Genomic_DNA"/>
</dbReference>
<evidence type="ECO:0000313" key="5">
    <source>
        <dbReference type="Proteomes" id="UP000018895"/>
    </source>
</evidence>
<dbReference type="OrthoDB" id="2050153at2"/>
<name>W4QGS9_9BACI</name>
<dbReference type="GO" id="GO:0004222">
    <property type="term" value="F:metalloendopeptidase activity"/>
    <property type="evidence" value="ECO:0007669"/>
    <property type="project" value="TreeGrafter"/>
</dbReference>
<gene>
    <name evidence="4" type="ORF">JCM9152_2774</name>
</gene>
<dbReference type="InterPro" id="IPR016047">
    <property type="entry name" value="M23ase_b-sheet_dom"/>
</dbReference>
<accession>W4QGS9</accession>
<evidence type="ECO:0000259" key="3">
    <source>
        <dbReference type="Pfam" id="PF01551"/>
    </source>
</evidence>
<dbReference type="Pfam" id="PF01551">
    <property type="entry name" value="Peptidase_M23"/>
    <property type="match status" value="1"/>
</dbReference>
<evidence type="ECO:0000256" key="2">
    <source>
        <dbReference type="SAM" id="Phobius"/>
    </source>
</evidence>
<feature type="domain" description="M23ase beta-sheet core" evidence="3">
    <location>
        <begin position="124"/>
        <end position="222"/>
    </location>
</feature>
<dbReference type="RefSeq" id="WP_035344738.1">
    <property type="nucleotide sequence ID" value="NZ_BAUU01000018.1"/>
</dbReference>
<comment type="caution">
    <text evidence="4">The sequence shown here is derived from an EMBL/GenBank/DDBJ whole genome shotgun (WGS) entry which is preliminary data.</text>
</comment>
<dbReference type="GO" id="GO:0006508">
    <property type="term" value="P:proteolysis"/>
    <property type="evidence" value="ECO:0007669"/>
    <property type="project" value="UniProtKB-KW"/>
</dbReference>
<keyword evidence="4" id="KW-0645">Protease</keyword>
<keyword evidence="2" id="KW-0472">Membrane</keyword>
<dbReference type="STRING" id="1236971.JCM9152_2774"/>
<feature type="region of interest" description="Disordered" evidence="1">
    <location>
        <begin position="230"/>
        <end position="275"/>
    </location>
</feature>
<dbReference type="AlphaFoldDB" id="W4QGS9"/>
<dbReference type="SUPFAM" id="SSF51261">
    <property type="entry name" value="Duplicated hybrid motif"/>
    <property type="match status" value="1"/>
</dbReference>
<proteinExistence type="predicted"/>
<feature type="compositionally biased region" description="Acidic residues" evidence="1">
    <location>
        <begin position="240"/>
        <end position="267"/>
    </location>
</feature>
<dbReference type="PANTHER" id="PTHR21666:SF291">
    <property type="entry name" value="STAGE II SPORULATION PROTEIN Q"/>
    <property type="match status" value="1"/>
</dbReference>
<keyword evidence="4" id="KW-0378">Hydrolase</keyword>
<keyword evidence="2" id="KW-1133">Transmembrane helix</keyword>